<proteinExistence type="predicted"/>
<accession>A0A2H0XWI6</accession>
<dbReference type="Gene3D" id="3.50.50.60">
    <property type="entry name" value="FAD/NAD(P)-binding domain"/>
    <property type="match status" value="1"/>
</dbReference>
<reference evidence="3 4" key="1">
    <citation type="submission" date="2017-09" db="EMBL/GenBank/DDBJ databases">
        <title>Depth-based differentiation of microbial function through sediment-hosted aquifers and enrichment of novel symbionts in the deep terrestrial subsurface.</title>
        <authorList>
            <person name="Probst A.J."/>
            <person name="Ladd B."/>
            <person name="Jarett J.K."/>
            <person name="Geller-Mcgrath D.E."/>
            <person name="Sieber C.M."/>
            <person name="Emerson J.B."/>
            <person name="Anantharaman K."/>
            <person name="Thomas B.C."/>
            <person name="Malmstrom R."/>
            <person name="Stieglmeier M."/>
            <person name="Klingl A."/>
            <person name="Woyke T."/>
            <person name="Ryan C.M."/>
            <person name="Banfield J.F."/>
        </authorList>
    </citation>
    <scope>NUCLEOTIDE SEQUENCE [LARGE SCALE GENOMIC DNA]</scope>
    <source>
        <strain evidence="3">CG08_land_8_20_14_0_20_45_16</strain>
    </source>
</reference>
<dbReference type="PANTHER" id="PTHR13847:SF287">
    <property type="entry name" value="FAD-DEPENDENT OXIDOREDUCTASE DOMAIN-CONTAINING PROTEIN 1"/>
    <property type="match status" value="1"/>
</dbReference>
<dbReference type="EMBL" id="PEYM01000093">
    <property type="protein sequence ID" value="PIS29272.1"/>
    <property type="molecule type" value="Genomic_DNA"/>
</dbReference>
<evidence type="ECO:0000313" key="4">
    <source>
        <dbReference type="Proteomes" id="UP000231343"/>
    </source>
</evidence>
<organism evidence="3 4">
    <name type="scientific">Candidatus Saganbacteria bacterium CG08_land_8_20_14_0_20_45_16</name>
    <dbReference type="NCBI Taxonomy" id="2014293"/>
    <lineage>
        <taxon>Bacteria</taxon>
        <taxon>Bacillati</taxon>
        <taxon>Saganbacteria</taxon>
    </lineage>
</organism>
<dbReference type="PANTHER" id="PTHR13847">
    <property type="entry name" value="SARCOSINE DEHYDROGENASE-RELATED"/>
    <property type="match status" value="1"/>
</dbReference>
<dbReference type="SUPFAM" id="SSF51905">
    <property type="entry name" value="FAD/NAD(P)-binding domain"/>
    <property type="match status" value="1"/>
</dbReference>
<dbReference type="InterPro" id="IPR006076">
    <property type="entry name" value="FAD-dep_OxRdtase"/>
</dbReference>
<protein>
    <recommendedName>
        <fullName evidence="2">FAD dependent oxidoreductase domain-containing protein</fullName>
    </recommendedName>
</protein>
<keyword evidence="1" id="KW-0560">Oxidoreductase</keyword>
<dbReference type="Gene3D" id="3.30.9.10">
    <property type="entry name" value="D-Amino Acid Oxidase, subunit A, domain 2"/>
    <property type="match status" value="1"/>
</dbReference>
<gene>
    <name evidence="3" type="ORF">COT42_05880</name>
</gene>
<dbReference type="AlphaFoldDB" id="A0A2H0XWI6"/>
<sequence>MIIIIGGGIVGTAIAYYLSEAGLKDITLIEKEKFLGTQVTQYCSGGVRHQFTTPINCQFSIESMKTIRELADQIDYKKYGYLILDMKEGITEPRVKMQNELSIASEILTPAQIKKRFPFINVEGVVSGSFYKEDGIADPAALLEFYEKGARKNGVKFQMQTKIKSLKDLKADWVILAAGIQSKELGKTIGLDIPIVDRRKYVFQIEGFDYDFPLVMEVPTGWYIKKEGNDALVGMSGKIESKAFEKQEESLEETIEASIHRVPEVEQKGLKKILSSMSDETPDKHAIIDSPLPGLIIATGFSGHGFMHSPATGKIVAALVKGKKPIIDVSELKLKREQIKETIAI</sequence>
<dbReference type="Pfam" id="PF01266">
    <property type="entry name" value="DAO"/>
    <property type="match status" value="1"/>
</dbReference>
<comment type="caution">
    <text evidence="3">The sequence shown here is derived from an EMBL/GenBank/DDBJ whole genome shotgun (WGS) entry which is preliminary data.</text>
</comment>
<evidence type="ECO:0000256" key="1">
    <source>
        <dbReference type="ARBA" id="ARBA00023002"/>
    </source>
</evidence>
<dbReference type="GO" id="GO:0016491">
    <property type="term" value="F:oxidoreductase activity"/>
    <property type="evidence" value="ECO:0007669"/>
    <property type="project" value="UniProtKB-KW"/>
</dbReference>
<dbReference type="GO" id="GO:0005737">
    <property type="term" value="C:cytoplasm"/>
    <property type="evidence" value="ECO:0007669"/>
    <property type="project" value="TreeGrafter"/>
</dbReference>
<dbReference type="Proteomes" id="UP000231343">
    <property type="component" value="Unassembled WGS sequence"/>
</dbReference>
<dbReference type="InterPro" id="IPR036188">
    <property type="entry name" value="FAD/NAD-bd_sf"/>
</dbReference>
<evidence type="ECO:0000313" key="3">
    <source>
        <dbReference type="EMBL" id="PIS29272.1"/>
    </source>
</evidence>
<feature type="domain" description="FAD dependent oxidoreductase" evidence="2">
    <location>
        <begin position="2"/>
        <end position="319"/>
    </location>
</feature>
<name>A0A2H0XWI6_UNCSA</name>
<evidence type="ECO:0000259" key="2">
    <source>
        <dbReference type="Pfam" id="PF01266"/>
    </source>
</evidence>